<dbReference type="SMART" id="SM00530">
    <property type="entry name" value="HTH_XRE"/>
    <property type="match status" value="1"/>
</dbReference>
<keyword evidence="4" id="KW-0812">Transmembrane</keyword>
<keyword evidence="4" id="KW-1133">Transmembrane helix</keyword>
<feature type="non-terminal residue" evidence="6">
    <location>
        <position position="221"/>
    </location>
</feature>
<keyword evidence="4" id="KW-0472">Membrane</keyword>
<dbReference type="InterPro" id="IPR013729">
    <property type="entry name" value="MBF1_N"/>
</dbReference>
<dbReference type="PANTHER" id="PTHR10245:SF15">
    <property type="entry name" value="ENDOTHELIAL DIFFERENTIATION-RELATED FACTOR 1"/>
    <property type="match status" value="1"/>
</dbReference>
<dbReference type="CDD" id="cd00093">
    <property type="entry name" value="HTH_XRE"/>
    <property type="match status" value="1"/>
</dbReference>
<dbReference type="GO" id="GO:0006357">
    <property type="term" value="P:regulation of transcription by RNA polymerase II"/>
    <property type="evidence" value="ECO:0007669"/>
    <property type="project" value="UniProtKB-ARBA"/>
</dbReference>
<evidence type="ECO:0000256" key="4">
    <source>
        <dbReference type="SAM" id="Phobius"/>
    </source>
</evidence>
<accession>A0A0L0CCN9</accession>
<dbReference type="OMA" id="KAVPNQM"/>
<gene>
    <name evidence="6" type="ORF">FF38_01422</name>
</gene>
<name>A0A0L0CCN9_LUCCU</name>
<feature type="non-terminal residue" evidence="6">
    <location>
        <position position="1"/>
    </location>
</feature>
<dbReference type="SUPFAM" id="SSF47413">
    <property type="entry name" value="lambda repressor-like DNA-binding domains"/>
    <property type="match status" value="1"/>
</dbReference>
<evidence type="ECO:0000313" key="7">
    <source>
        <dbReference type="Proteomes" id="UP000037069"/>
    </source>
</evidence>
<dbReference type="InterPro" id="IPR010982">
    <property type="entry name" value="Lambda_DNA-bd_dom_sf"/>
</dbReference>
<evidence type="ECO:0000256" key="3">
    <source>
        <dbReference type="ARBA" id="ARBA00023163"/>
    </source>
</evidence>
<keyword evidence="1" id="KW-0805">Transcription regulation</keyword>
<dbReference type="InterPro" id="IPR001387">
    <property type="entry name" value="Cro/C1-type_HTH"/>
</dbReference>
<protein>
    <recommendedName>
        <fullName evidence="5">HTH cro/C1-type domain-containing protein</fullName>
    </recommendedName>
</protein>
<dbReference type="AlphaFoldDB" id="A0A0L0CCN9"/>
<sequence length="221" mass="25177">LFHVYIQKLHFHATLLKKFTVCFLDTAFVIVYFGFFWKKDIFKKIILSHLSTFITLPQLRKLYRHTHIHITDYTADMSDWDTVTVLRKKAPKAGALKTEAAINAARRQGVQVDTQQKYGAGTNKQHVTTKNTAKLDRETEELRHEKVPLEVGKIIMQGRQAKGLSQKDLATKICEKQQVVTDYEAGRGIPNNMVLGKIERVIGLKLRGKDRGQPLAPPGKK</sequence>
<evidence type="ECO:0000259" key="5">
    <source>
        <dbReference type="PROSITE" id="PS50943"/>
    </source>
</evidence>
<proteinExistence type="predicted"/>
<evidence type="ECO:0000313" key="6">
    <source>
        <dbReference type="EMBL" id="KNC29224.1"/>
    </source>
</evidence>
<dbReference type="STRING" id="7375.A0A0L0CCN9"/>
<comment type="caution">
    <text evidence="6">The sequence shown here is derived from an EMBL/GenBank/DDBJ whole genome shotgun (WGS) entry which is preliminary data.</text>
</comment>
<evidence type="ECO:0000256" key="1">
    <source>
        <dbReference type="ARBA" id="ARBA00023015"/>
    </source>
</evidence>
<dbReference type="PROSITE" id="PS50943">
    <property type="entry name" value="HTH_CROC1"/>
    <property type="match status" value="1"/>
</dbReference>
<keyword evidence="7" id="KW-1185">Reference proteome</keyword>
<dbReference type="OrthoDB" id="10253401at2759"/>
<dbReference type="GO" id="GO:0005634">
    <property type="term" value="C:nucleus"/>
    <property type="evidence" value="ECO:0007669"/>
    <property type="project" value="TreeGrafter"/>
</dbReference>
<feature type="transmembrane region" description="Helical" evidence="4">
    <location>
        <begin position="15"/>
        <end position="37"/>
    </location>
</feature>
<dbReference type="Pfam" id="PF01381">
    <property type="entry name" value="HTH_3"/>
    <property type="match status" value="1"/>
</dbReference>
<dbReference type="Proteomes" id="UP000037069">
    <property type="component" value="Unassembled WGS sequence"/>
</dbReference>
<evidence type="ECO:0000256" key="2">
    <source>
        <dbReference type="ARBA" id="ARBA00023125"/>
    </source>
</evidence>
<dbReference type="EMBL" id="JRES01000681">
    <property type="protein sequence ID" value="KNC29224.1"/>
    <property type="molecule type" value="Genomic_DNA"/>
</dbReference>
<organism evidence="6 7">
    <name type="scientific">Lucilia cuprina</name>
    <name type="common">Green bottle fly</name>
    <name type="synonym">Australian sheep blowfly</name>
    <dbReference type="NCBI Taxonomy" id="7375"/>
    <lineage>
        <taxon>Eukaryota</taxon>
        <taxon>Metazoa</taxon>
        <taxon>Ecdysozoa</taxon>
        <taxon>Arthropoda</taxon>
        <taxon>Hexapoda</taxon>
        <taxon>Insecta</taxon>
        <taxon>Pterygota</taxon>
        <taxon>Neoptera</taxon>
        <taxon>Endopterygota</taxon>
        <taxon>Diptera</taxon>
        <taxon>Brachycera</taxon>
        <taxon>Muscomorpha</taxon>
        <taxon>Oestroidea</taxon>
        <taxon>Calliphoridae</taxon>
        <taxon>Luciliinae</taxon>
        <taxon>Lucilia</taxon>
    </lineage>
</organism>
<dbReference type="GO" id="GO:0003677">
    <property type="term" value="F:DNA binding"/>
    <property type="evidence" value="ECO:0007669"/>
    <property type="project" value="UniProtKB-KW"/>
</dbReference>
<keyword evidence="2" id="KW-0238">DNA-binding</keyword>
<dbReference type="Pfam" id="PF08523">
    <property type="entry name" value="MBF1"/>
    <property type="match status" value="1"/>
</dbReference>
<feature type="domain" description="HTH cro/C1-type" evidence="5">
    <location>
        <begin position="159"/>
        <end position="209"/>
    </location>
</feature>
<dbReference type="PANTHER" id="PTHR10245">
    <property type="entry name" value="ENDOTHELIAL DIFFERENTIATION-RELATED FACTOR 1 MULTIPROTEIN BRIDGING FACTOR 1"/>
    <property type="match status" value="1"/>
</dbReference>
<dbReference type="FunFam" id="1.10.260.40:FF:000015">
    <property type="entry name" value="Endothelial differentiation-related factor 1"/>
    <property type="match status" value="1"/>
</dbReference>
<dbReference type="Gene3D" id="1.10.260.40">
    <property type="entry name" value="lambda repressor-like DNA-binding domains"/>
    <property type="match status" value="1"/>
</dbReference>
<keyword evidence="3" id="KW-0804">Transcription</keyword>
<reference evidence="6 7" key="1">
    <citation type="journal article" date="2015" name="Nat. Commun.">
        <title>Lucilia cuprina genome unlocks parasitic fly biology to underpin future interventions.</title>
        <authorList>
            <person name="Anstead C.A."/>
            <person name="Korhonen P.K."/>
            <person name="Young N.D."/>
            <person name="Hall R.S."/>
            <person name="Jex A.R."/>
            <person name="Murali S.C."/>
            <person name="Hughes D.S."/>
            <person name="Lee S.F."/>
            <person name="Perry T."/>
            <person name="Stroehlein A.J."/>
            <person name="Ansell B.R."/>
            <person name="Breugelmans B."/>
            <person name="Hofmann A."/>
            <person name="Qu J."/>
            <person name="Dugan S."/>
            <person name="Lee S.L."/>
            <person name="Chao H."/>
            <person name="Dinh H."/>
            <person name="Han Y."/>
            <person name="Doddapaneni H.V."/>
            <person name="Worley K.C."/>
            <person name="Muzny D.M."/>
            <person name="Ioannidis P."/>
            <person name="Waterhouse R.M."/>
            <person name="Zdobnov E.M."/>
            <person name="James P.J."/>
            <person name="Bagnall N.H."/>
            <person name="Kotze A.C."/>
            <person name="Gibbs R.A."/>
            <person name="Richards S."/>
            <person name="Batterham P."/>
            <person name="Gasser R.B."/>
        </authorList>
    </citation>
    <scope>NUCLEOTIDE SEQUENCE [LARGE SCALE GENOMIC DNA]</scope>
    <source>
        <strain evidence="6 7">LS</strain>
        <tissue evidence="6">Full body</tissue>
    </source>
</reference>